<proteinExistence type="inferred from homology"/>
<evidence type="ECO:0000256" key="2">
    <source>
        <dbReference type="SAM" id="Coils"/>
    </source>
</evidence>
<name>A0AAE0ESJ4_9CHLO</name>
<dbReference type="Proteomes" id="UP001190700">
    <property type="component" value="Unassembled WGS sequence"/>
</dbReference>
<organism evidence="4 5">
    <name type="scientific">Cymbomonas tetramitiformis</name>
    <dbReference type="NCBI Taxonomy" id="36881"/>
    <lineage>
        <taxon>Eukaryota</taxon>
        <taxon>Viridiplantae</taxon>
        <taxon>Chlorophyta</taxon>
        <taxon>Pyramimonadophyceae</taxon>
        <taxon>Pyramimonadales</taxon>
        <taxon>Pyramimonadaceae</taxon>
        <taxon>Cymbomonas</taxon>
    </lineage>
</organism>
<dbReference type="AlphaFoldDB" id="A0AAE0ESJ4"/>
<comment type="caution">
    <text evidence="4">The sequence shown here is derived from an EMBL/GenBank/DDBJ whole genome shotgun (WGS) entry which is preliminary data.</text>
</comment>
<evidence type="ECO:0000256" key="1">
    <source>
        <dbReference type="ARBA" id="ARBA00009550"/>
    </source>
</evidence>
<accession>A0AAE0ESJ4</accession>
<keyword evidence="2" id="KW-0175">Coiled coil</keyword>
<protein>
    <recommendedName>
        <fullName evidence="6">Alpha-taxilin</fullName>
    </recommendedName>
</protein>
<evidence type="ECO:0008006" key="6">
    <source>
        <dbReference type="Google" id="ProtNLM"/>
    </source>
</evidence>
<dbReference type="InterPro" id="IPR026183">
    <property type="entry name" value="Taxilin_fam"/>
</dbReference>
<dbReference type="PANTHER" id="PTHR16127">
    <property type="entry name" value="TAXILIN"/>
    <property type="match status" value="1"/>
</dbReference>
<feature type="coiled-coil region" evidence="2">
    <location>
        <begin position="169"/>
        <end position="425"/>
    </location>
</feature>
<keyword evidence="5" id="KW-1185">Reference proteome</keyword>
<reference evidence="4 5" key="1">
    <citation type="journal article" date="2015" name="Genome Biol. Evol.">
        <title>Comparative Genomics of a Bacterivorous Green Alga Reveals Evolutionary Causalities and Consequences of Phago-Mixotrophic Mode of Nutrition.</title>
        <authorList>
            <person name="Burns J.A."/>
            <person name="Paasch A."/>
            <person name="Narechania A."/>
            <person name="Kim E."/>
        </authorList>
    </citation>
    <scope>NUCLEOTIDE SEQUENCE [LARGE SCALE GENOMIC DNA]</scope>
    <source>
        <strain evidence="4 5">PLY_AMNH</strain>
    </source>
</reference>
<dbReference type="PANTHER" id="PTHR16127:SF13">
    <property type="entry name" value="GH01188P"/>
    <property type="match status" value="1"/>
</dbReference>
<dbReference type="Pfam" id="PF09728">
    <property type="entry name" value="Taxilin"/>
    <property type="match status" value="1"/>
</dbReference>
<evidence type="ECO:0000313" key="4">
    <source>
        <dbReference type="EMBL" id="KAK3238986.1"/>
    </source>
</evidence>
<comment type="similarity">
    <text evidence="1">Belongs to the taxilin family.</text>
</comment>
<feature type="coiled-coil region" evidence="2">
    <location>
        <begin position="94"/>
        <end position="128"/>
    </location>
</feature>
<dbReference type="EMBL" id="LGRX02034058">
    <property type="protein sequence ID" value="KAK3238986.1"/>
    <property type="molecule type" value="Genomic_DNA"/>
</dbReference>
<gene>
    <name evidence="4" type="ORF">CYMTET_51055</name>
</gene>
<dbReference type="GO" id="GO:0019905">
    <property type="term" value="F:syntaxin binding"/>
    <property type="evidence" value="ECO:0007669"/>
    <property type="project" value="InterPro"/>
</dbReference>
<feature type="region of interest" description="Disordered" evidence="3">
    <location>
        <begin position="1"/>
        <end position="27"/>
    </location>
</feature>
<sequence length="434" mass="49436">MAAESDAATRETEISAEAGQANASDHPVPTEVHALSALRIVIGCLLRSSLLDKTVFTVISFCGNLEYRIRSSLTSNWRFCQQPIQTAVDTDNKKRVETESHSTLEKKIQDLEKQTQKKEIRLNETAKTRKKASKLDNQEVLRIICDSKSTAEEKATSICSLGNQQTQEIKALNKDVLIAQRKLDQVISEKNAVVAESSRSQAVRGKLETLCRELQKQNKLIQEESQKAAVEEQAKRQELSSRFQDTVTEINSRLEAQGEERAKHVQENDDLREKLLDFVQKLETREQQHGHELKAKDLEKQLAEKQLEQAQCLNQEALLKAETYKEQTMVLAATEQELRGQLSAYKEKFEQFQEMLTKSHEVFTTFKADMDKMSKTIKKLEKDNQALRSKSEKSDVSMIELLDEREQLKKKSEVLQGQKAKLEGLCRSLQVMLG</sequence>
<evidence type="ECO:0000256" key="3">
    <source>
        <dbReference type="SAM" id="MobiDB-lite"/>
    </source>
</evidence>
<evidence type="ECO:0000313" key="5">
    <source>
        <dbReference type="Proteomes" id="UP001190700"/>
    </source>
</evidence>